<dbReference type="Pfam" id="PF02515">
    <property type="entry name" value="CoA_transf_3"/>
    <property type="match status" value="1"/>
</dbReference>
<dbReference type="EMBL" id="CP034412">
    <property type="protein sequence ID" value="QCY46281.1"/>
    <property type="molecule type" value="Genomic_DNA"/>
</dbReference>
<dbReference type="Proteomes" id="UP000307000">
    <property type="component" value="Chromosome"/>
</dbReference>
<protein>
    <recommendedName>
        <fullName evidence="3">CoA transferase</fullName>
    </recommendedName>
</protein>
<reference evidence="1 2" key="1">
    <citation type="submission" date="2018-12" db="EMBL/GenBank/DDBJ databases">
        <title>Complete Genome Sequence of Glutamicibacter creatinolyticus strain LGCM259,isolated from an abscess of a 12-year-old mare in Italy.</title>
        <authorList>
            <person name="Santos R.G."/>
            <person name="Silva A.L."/>
            <person name="Seyffert N."/>
            <person name="Castro T.L.P."/>
            <person name="Attili A.R."/>
            <person name="Rifici C."/>
            <person name="Mazzullo G."/>
            <person name="Brenig B."/>
            <person name="Venanzi F."/>
            <person name="Azevedo V."/>
        </authorList>
    </citation>
    <scope>NUCLEOTIDE SEQUENCE [LARGE SCALE GENOMIC DNA]</scope>
    <source>
        <strain evidence="1 2">LGCM 259</strain>
    </source>
</reference>
<organism evidence="1 2">
    <name type="scientific">Glutamicibacter creatinolyticus</name>
    <dbReference type="NCBI Taxonomy" id="162496"/>
    <lineage>
        <taxon>Bacteria</taxon>
        <taxon>Bacillati</taxon>
        <taxon>Actinomycetota</taxon>
        <taxon>Actinomycetes</taxon>
        <taxon>Micrococcales</taxon>
        <taxon>Micrococcaceae</taxon>
        <taxon>Glutamicibacter</taxon>
    </lineage>
</organism>
<dbReference type="RefSeq" id="WP_138925673.1">
    <property type="nucleotide sequence ID" value="NZ_CP034412.1"/>
</dbReference>
<proteinExistence type="predicted"/>
<name>A0A5B7WQE7_9MICC</name>
<evidence type="ECO:0000313" key="1">
    <source>
        <dbReference type="EMBL" id="QCY46281.1"/>
    </source>
</evidence>
<keyword evidence="2" id="KW-1185">Reference proteome</keyword>
<dbReference type="InterPro" id="IPR023606">
    <property type="entry name" value="CoA-Trfase_III_dom_1_sf"/>
</dbReference>
<dbReference type="PANTHER" id="PTHR48228">
    <property type="entry name" value="SUCCINYL-COA--D-CITRAMALATE COA-TRANSFERASE"/>
    <property type="match status" value="1"/>
</dbReference>
<gene>
    <name evidence="1" type="ORF">GcLGCM259_0516</name>
</gene>
<dbReference type="PANTHER" id="PTHR48228:SF4">
    <property type="entry name" value="BLR3030 PROTEIN"/>
    <property type="match status" value="1"/>
</dbReference>
<dbReference type="KEGG" id="gcr:GcLGCM259_0516"/>
<dbReference type="InterPro" id="IPR050509">
    <property type="entry name" value="CoA-transferase_III"/>
</dbReference>
<dbReference type="Gene3D" id="3.40.50.10540">
    <property type="entry name" value="Crotonobetainyl-coa:carnitine coa-transferase, domain 1"/>
    <property type="match status" value="1"/>
</dbReference>
<dbReference type="AlphaFoldDB" id="A0A5B7WQE7"/>
<evidence type="ECO:0008006" key="3">
    <source>
        <dbReference type="Google" id="ProtNLM"/>
    </source>
</evidence>
<dbReference type="SUPFAM" id="SSF89796">
    <property type="entry name" value="CoA-transferase family III (CaiB/BaiF)"/>
    <property type="match status" value="2"/>
</dbReference>
<sequence length="467" mass="49856">MSRGTQLIPGSAGAGLPPLNAPFLAHGLLPSDVHSAPPGPRRWWAGPLDVEGLALAAVQLCVQALECCGAGAHRLTAPAHRVAQAFNSFGLLRVDSQPIPGFAPHSGFFRCAEGWIRTHANYPHHEQALLRGLGLGTDGNVEQSLRELTALEAEQKIVNAGGVAATVRTRNEWNTMIERGSPSTPNWVEFDMASGGPMRSWQPGPTGDAPLRGLRVLDFTRVLAGPTAARTLAVFGASVLRIDPPQLPEIIGQHIETGFGKRSATVDAGSRAGRRQLEDLLAKADAVLLGYRPGALERHGLSVQGLRERFPHLVLVTLDAWGDANPWFGRRGFDSIVQAATGIAELYRAPGGAPGALPVQALDYATGYGMAAAAIALLTERTRSGQCGVAHFALARTARELIDAPVPQVKAERLPDAPLRSMPSPYGTLTYVPPPFNRRHRTVDYPGPPLVYGADEPVWDTREPSEV</sequence>
<accession>A0A5B7WQE7</accession>
<evidence type="ECO:0000313" key="2">
    <source>
        <dbReference type="Proteomes" id="UP000307000"/>
    </source>
</evidence>
<dbReference type="GO" id="GO:0003824">
    <property type="term" value="F:catalytic activity"/>
    <property type="evidence" value="ECO:0007669"/>
    <property type="project" value="InterPro"/>
</dbReference>
<dbReference type="InterPro" id="IPR003673">
    <property type="entry name" value="CoA-Trfase_fam_III"/>
</dbReference>